<keyword evidence="3" id="KW-0418">Kinase</keyword>
<keyword evidence="1" id="KW-0808">Transferase</keyword>
<dbReference type="InterPro" id="IPR011009">
    <property type="entry name" value="Kinase-like_dom_sf"/>
</dbReference>
<keyword evidence="2" id="KW-0547">Nucleotide-binding</keyword>
<dbReference type="PANTHER" id="PTHR24348">
    <property type="entry name" value="SERINE/THREONINE-PROTEIN KINASE UNC-51-RELATED"/>
    <property type="match status" value="1"/>
</dbReference>
<dbReference type="GO" id="GO:0004674">
    <property type="term" value="F:protein serine/threonine kinase activity"/>
    <property type="evidence" value="ECO:0007669"/>
    <property type="project" value="InterPro"/>
</dbReference>
<evidence type="ECO:0000259" key="5">
    <source>
        <dbReference type="PROSITE" id="PS50011"/>
    </source>
</evidence>
<accession>A0A9Q0M7V9</accession>
<evidence type="ECO:0000256" key="1">
    <source>
        <dbReference type="ARBA" id="ARBA00022679"/>
    </source>
</evidence>
<proteinExistence type="predicted"/>
<dbReference type="PROSITE" id="PS50011">
    <property type="entry name" value="PROTEIN_KINASE_DOM"/>
    <property type="match status" value="2"/>
</dbReference>
<dbReference type="Pfam" id="PF00069">
    <property type="entry name" value="Pkinase"/>
    <property type="match status" value="2"/>
</dbReference>
<evidence type="ECO:0000313" key="7">
    <source>
        <dbReference type="Proteomes" id="UP001142055"/>
    </source>
</evidence>
<dbReference type="PANTHER" id="PTHR24348:SF22">
    <property type="entry name" value="NON-SPECIFIC SERINE_THREONINE PROTEIN KINASE"/>
    <property type="match status" value="1"/>
</dbReference>
<dbReference type="GO" id="GO:0061709">
    <property type="term" value="P:reticulophagy"/>
    <property type="evidence" value="ECO:0007669"/>
    <property type="project" value="TreeGrafter"/>
</dbReference>
<protein>
    <recommendedName>
        <fullName evidence="5">Protein kinase domain-containing protein</fullName>
    </recommendedName>
</protein>
<sequence length="601" mass="69829">MLALKDFKKKVGRKVNHAIKGKFASGSFLNDTEDKAGPSNEEHIENDICFFDLQKEVVNQTFEVSNWYCVVPVRSEQYFHASPLKMVKKHSKKKKYFPAYLAMKFEFLETDLKNVAKKMGRFSIETLIPIAKQIGSAIAYMHSKKIINHDIKPANIMVEKLDHNGNIGANSVYKLIDFGLAHHTNHPIGSEAKCEKFMGGTMNFMCPEKIGRNNIREYDLYLSDSYSFGATLFSLLFGYKEYSSTIRNMKPGDLFMHYLKTIWECEITHPYFLSIIGKLLTHQFRQRVNQKFEVSELVLCGSGAFGTVFSCYATKNGEKTFEQLAIKVIRAESLATSSLKKWKRRSKREMYYLHKLEHENIVKLHDYLWLNNPEKKHFPAYLAMKFEYLETDLEKMAKKMRTFSVDLLIPIAKQIGSAIAYMHSKKIINHDIKPANIMVEKLEQNGNIGANSVYKLIDFGLARHTDHPLGSEAKCDKFMGGTLIFTCPEKIGRNKKREYDLYLSDSYSFGATLFSLLFGYNEYVTRMRNMNPGDLFMQYLNVAWEFEITHPYFFSIIGHLLTHQFRRKYVKDILEMLENPEQHPIDYYFYKPPDGFPILKY</sequence>
<dbReference type="InterPro" id="IPR000719">
    <property type="entry name" value="Prot_kinase_dom"/>
</dbReference>
<keyword evidence="7" id="KW-1185">Reference proteome</keyword>
<name>A0A9Q0M7V9_BLOTA</name>
<reference evidence="6" key="1">
    <citation type="submission" date="2022-12" db="EMBL/GenBank/DDBJ databases">
        <title>Genome assemblies of Blomia tropicalis.</title>
        <authorList>
            <person name="Cui Y."/>
        </authorList>
    </citation>
    <scope>NUCLEOTIDE SEQUENCE</scope>
    <source>
        <tissue evidence="6">Adult mites</tissue>
    </source>
</reference>
<dbReference type="GO" id="GO:0010506">
    <property type="term" value="P:regulation of autophagy"/>
    <property type="evidence" value="ECO:0007669"/>
    <property type="project" value="InterPro"/>
</dbReference>
<dbReference type="Proteomes" id="UP001142055">
    <property type="component" value="Chromosome 2"/>
</dbReference>
<dbReference type="GO" id="GO:0005829">
    <property type="term" value="C:cytosol"/>
    <property type="evidence" value="ECO:0007669"/>
    <property type="project" value="TreeGrafter"/>
</dbReference>
<dbReference type="SMART" id="SM00220">
    <property type="entry name" value="S_TKc"/>
    <property type="match status" value="1"/>
</dbReference>
<organism evidence="6 7">
    <name type="scientific">Blomia tropicalis</name>
    <name type="common">Mite</name>
    <dbReference type="NCBI Taxonomy" id="40697"/>
    <lineage>
        <taxon>Eukaryota</taxon>
        <taxon>Metazoa</taxon>
        <taxon>Ecdysozoa</taxon>
        <taxon>Arthropoda</taxon>
        <taxon>Chelicerata</taxon>
        <taxon>Arachnida</taxon>
        <taxon>Acari</taxon>
        <taxon>Acariformes</taxon>
        <taxon>Sarcoptiformes</taxon>
        <taxon>Astigmata</taxon>
        <taxon>Glycyphagoidea</taxon>
        <taxon>Echimyopodidae</taxon>
        <taxon>Blomia</taxon>
    </lineage>
</organism>
<dbReference type="GO" id="GO:0005524">
    <property type="term" value="F:ATP binding"/>
    <property type="evidence" value="ECO:0007669"/>
    <property type="project" value="UniProtKB-KW"/>
</dbReference>
<comment type="caution">
    <text evidence="6">The sequence shown here is derived from an EMBL/GenBank/DDBJ whole genome shotgun (WGS) entry which is preliminary data.</text>
</comment>
<evidence type="ECO:0000256" key="3">
    <source>
        <dbReference type="ARBA" id="ARBA00022777"/>
    </source>
</evidence>
<evidence type="ECO:0000313" key="6">
    <source>
        <dbReference type="EMBL" id="KAJ6220695.1"/>
    </source>
</evidence>
<dbReference type="GO" id="GO:0034727">
    <property type="term" value="P:piecemeal microautophagy of the nucleus"/>
    <property type="evidence" value="ECO:0007669"/>
    <property type="project" value="TreeGrafter"/>
</dbReference>
<dbReference type="GO" id="GO:0042594">
    <property type="term" value="P:response to starvation"/>
    <property type="evidence" value="ECO:0007669"/>
    <property type="project" value="TreeGrafter"/>
</dbReference>
<dbReference type="AlphaFoldDB" id="A0A9Q0M7V9"/>
<dbReference type="EMBL" id="JAPWDV010000002">
    <property type="protein sequence ID" value="KAJ6220695.1"/>
    <property type="molecule type" value="Genomic_DNA"/>
</dbReference>
<dbReference type="GO" id="GO:0005776">
    <property type="term" value="C:autophagosome"/>
    <property type="evidence" value="ECO:0007669"/>
    <property type="project" value="TreeGrafter"/>
</dbReference>
<keyword evidence="4" id="KW-0067">ATP-binding</keyword>
<dbReference type="GO" id="GO:0000422">
    <property type="term" value="P:autophagy of mitochondrion"/>
    <property type="evidence" value="ECO:0007669"/>
    <property type="project" value="TreeGrafter"/>
</dbReference>
<dbReference type="SUPFAM" id="SSF56112">
    <property type="entry name" value="Protein kinase-like (PK-like)"/>
    <property type="match status" value="2"/>
</dbReference>
<dbReference type="GO" id="GO:0034045">
    <property type="term" value="C:phagophore assembly site membrane"/>
    <property type="evidence" value="ECO:0007669"/>
    <property type="project" value="TreeGrafter"/>
</dbReference>
<feature type="domain" description="Protein kinase" evidence="5">
    <location>
        <begin position="1"/>
        <end position="299"/>
    </location>
</feature>
<gene>
    <name evidence="6" type="ORF">RDWZM_006507</name>
</gene>
<evidence type="ECO:0000256" key="2">
    <source>
        <dbReference type="ARBA" id="ARBA00022741"/>
    </source>
</evidence>
<evidence type="ECO:0000256" key="4">
    <source>
        <dbReference type="ARBA" id="ARBA00022840"/>
    </source>
</evidence>
<feature type="domain" description="Protein kinase" evidence="5">
    <location>
        <begin position="294"/>
        <end position="586"/>
    </location>
</feature>
<dbReference type="GO" id="GO:0000045">
    <property type="term" value="P:autophagosome assembly"/>
    <property type="evidence" value="ECO:0007669"/>
    <property type="project" value="TreeGrafter"/>
</dbReference>
<dbReference type="InterPro" id="IPR045269">
    <property type="entry name" value="Atg1-like"/>
</dbReference>
<dbReference type="Gene3D" id="1.10.510.10">
    <property type="entry name" value="Transferase(Phosphotransferase) domain 1"/>
    <property type="match status" value="2"/>
</dbReference>